<dbReference type="NCBIfam" id="TIGR03941">
    <property type="entry name" value="tRNA_deam_assoc"/>
    <property type="match status" value="1"/>
</dbReference>
<dbReference type="AlphaFoldDB" id="A0A1T4RCS0"/>
<dbReference type="OrthoDB" id="3826766at2"/>
<keyword evidence="3" id="KW-1185">Reference proteome</keyword>
<dbReference type="InterPro" id="IPR023869">
    <property type="entry name" value="tRNA_Adeno_NH3ase_assoc_put"/>
</dbReference>
<evidence type="ECO:0000256" key="1">
    <source>
        <dbReference type="SAM" id="MobiDB-lite"/>
    </source>
</evidence>
<dbReference type="STRING" id="1122192.SAMN02745673_02693"/>
<dbReference type="Proteomes" id="UP000190637">
    <property type="component" value="Unassembled WGS sequence"/>
</dbReference>
<proteinExistence type="predicted"/>
<organism evidence="2 3">
    <name type="scientific">Marinactinospora thermotolerans DSM 45154</name>
    <dbReference type="NCBI Taxonomy" id="1122192"/>
    <lineage>
        <taxon>Bacteria</taxon>
        <taxon>Bacillati</taxon>
        <taxon>Actinomycetota</taxon>
        <taxon>Actinomycetes</taxon>
        <taxon>Streptosporangiales</taxon>
        <taxon>Nocardiopsidaceae</taxon>
        <taxon>Marinactinospora</taxon>
    </lineage>
</organism>
<gene>
    <name evidence="2" type="ORF">SAMN02745673_02693</name>
</gene>
<protein>
    <submittedName>
        <fullName evidence="2">Putative tRNA adenosine deaminase-associated protein</fullName>
    </submittedName>
</protein>
<accession>A0A1T4RCS0</accession>
<feature type="region of interest" description="Disordered" evidence="1">
    <location>
        <begin position="102"/>
        <end position="123"/>
    </location>
</feature>
<evidence type="ECO:0000313" key="3">
    <source>
        <dbReference type="Proteomes" id="UP000190637"/>
    </source>
</evidence>
<reference evidence="2 3" key="1">
    <citation type="submission" date="2017-02" db="EMBL/GenBank/DDBJ databases">
        <authorList>
            <person name="Peterson S.W."/>
        </authorList>
    </citation>
    <scope>NUCLEOTIDE SEQUENCE [LARGE SCALE GENOMIC DNA]</scope>
    <source>
        <strain evidence="2 3">DSM 45154</strain>
    </source>
</reference>
<dbReference type="EMBL" id="FUWS01000006">
    <property type="protein sequence ID" value="SKA13538.1"/>
    <property type="molecule type" value="Genomic_DNA"/>
</dbReference>
<sequence>MSIFSAVFSRSADGWTGTEVDLTDVEGIDDVADLMRDIAAAHDPGAAEDTMLLLAEADDEWFGIVRVDDRADPRVFLSDARMVHGYPIAALLLEDTVAVAAGDEEEERGGQRPYPDPGGDAGLLVDLGTPEETLLALTLREGVLPADALATIADHAGFADALDALRA</sequence>
<name>A0A1T4RCS0_9ACTN</name>
<dbReference type="RefSeq" id="WP_078761988.1">
    <property type="nucleotide sequence ID" value="NZ_FUWS01000006.1"/>
</dbReference>
<evidence type="ECO:0000313" key="2">
    <source>
        <dbReference type="EMBL" id="SKA13538.1"/>
    </source>
</evidence>